<dbReference type="EMBL" id="JBAWTH010000013">
    <property type="protein sequence ID" value="KAL2289342.1"/>
    <property type="molecule type" value="Genomic_DNA"/>
</dbReference>
<feature type="chain" id="PRO_5044950195" description="Carboxypeptidase" evidence="6">
    <location>
        <begin position="20"/>
        <end position="549"/>
    </location>
</feature>
<evidence type="ECO:0000256" key="2">
    <source>
        <dbReference type="ARBA" id="ARBA00022645"/>
    </source>
</evidence>
<keyword evidence="5" id="KW-0325">Glycoprotein</keyword>
<protein>
    <recommendedName>
        <fullName evidence="6">Carboxypeptidase</fullName>
        <ecNumber evidence="6">3.4.16.-</ecNumber>
    </recommendedName>
</protein>
<evidence type="ECO:0000256" key="4">
    <source>
        <dbReference type="ARBA" id="ARBA00022801"/>
    </source>
</evidence>
<accession>A0ABR4F3T0</accession>
<dbReference type="Gene3D" id="3.40.50.1820">
    <property type="entry name" value="alpha/beta hydrolase"/>
    <property type="match status" value="1"/>
</dbReference>
<dbReference type="Pfam" id="PF00450">
    <property type="entry name" value="Peptidase_S10"/>
    <property type="match status" value="1"/>
</dbReference>
<feature type="signal peptide" evidence="6">
    <location>
        <begin position="1"/>
        <end position="19"/>
    </location>
</feature>
<dbReference type="InterPro" id="IPR018202">
    <property type="entry name" value="Ser_caboxypep_ser_AS"/>
</dbReference>
<keyword evidence="2 6" id="KW-0121">Carboxypeptidase</keyword>
<name>A0ABR4F3T0_9PEZI</name>
<dbReference type="PROSITE" id="PS00131">
    <property type="entry name" value="CARBOXYPEPT_SER_SER"/>
    <property type="match status" value="1"/>
</dbReference>
<gene>
    <name evidence="8" type="ORF">FJTKL_02345</name>
</gene>
<proteinExistence type="inferred from homology"/>
<dbReference type="PANTHER" id="PTHR11802">
    <property type="entry name" value="SERINE PROTEASE FAMILY S10 SERINE CARBOXYPEPTIDASE"/>
    <property type="match status" value="1"/>
</dbReference>
<evidence type="ECO:0000256" key="5">
    <source>
        <dbReference type="ARBA" id="ARBA00023180"/>
    </source>
</evidence>
<evidence type="ECO:0000313" key="9">
    <source>
        <dbReference type="Proteomes" id="UP001600888"/>
    </source>
</evidence>
<reference evidence="8 9" key="1">
    <citation type="submission" date="2024-03" db="EMBL/GenBank/DDBJ databases">
        <title>A high-quality draft genome sequence of Diaporthe vaccinii, a causative agent of upright dieback and viscid rot disease in cranberry plants.</title>
        <authorList>
            <person name="Sarrasin M."/>
            <person name="Lang B.F."/>
            <person name="Burger G."/>
        </authorList>
    </citation>
    <scope>NUCLEOTIDE SEQUENCE [LARGE SCALE GENOMIC DNA]</scope>
    <source>
        <strain evidence="8 9">IS7</strain>
    </source>
</reference>
<organism evidence="8 9">
    <name type="scientific">Diaporthe vaccinii</name>
    <dbReference type="NCBI Taxonomy" id="105482"/>
    <lineage>
        <taxon>Eukaryota</taxon>
        <taxon>Fungi</taxon>
        <taxon>Dikarya</taxon>
        <taxon>Ascomycota</taxon>
        <taxon>Pezizomycotina</taxon>
        <taxon>Sordariomycetes</taxon>
        <taxon>Sordariomycetidae</taxon>
        <taxon>Diaporthales</taxon>
        <taxon>Diaporthaceae</taxon>
        <taxon>Diaporthe</taxon>
        <taxon>Diaporthe eres species complex</taxon>
    </lineage>
</organism>
<feature type="region of interest" description="Disordered" evidence="7">
    <location>
        <begin position="32"/>
        <end position="52"/>
    </location>
</feature>
<evidence type="ECO:0000256" key="3">
    <source>
        <dbReference type="ARBA" id="ARBA00022670"/>
    </source>
</evidence>
<evidence type="ECO:0000256" key="7">
    <source>
        <dbReference type="SAM" id="MobiDB-lite"/>
    </source>
</evidence>
<dbReference type="PRINTS" id="PR00724">
    <property type="entry name" value="CRBOXYPTASEC"/>
</dbReference>
<keyword evidence="9" id="KW-1185">Reference proteome</keyword>
<evidence type="ECO:0000256" key="6">
    <source>
        <dbReference type="RuleBase" id="RU361156"/>
    </source>
</evidence>
<comment type="caution">
    <text evidence="8">The sequence shown here is derived from an EMBL/GenBank/DDBJ whole genome shotgun (WGS) entry which is preliminary data.</text>
</comment>
<dbReference type="SUPFAM" id="SSF53474">
    <property type="entry name" value="alpha/beta-Hydrolases"/>
    <property type="match status" value="1"/>
</dbReference>
<dbReference type="EC" id="3.4.16.-" evidence="6"/>
<dbReference type="PANTHER" id="PTHR11802:SF116">
    <property type="entry name" value="CARBOXYPEPTIDASE"/>
    <property type="match status" value="1"/>
</dbReference>
<sequence>MHFPKLLLAALGAAAVVFSAVINPRAQDSVACGPSTRANGRLDKKTPSRDQPFLTSKSHKFVVNGTGVPQVDFDLGESYAGRLPIAAPNATGSSSENELFFWFFPSKNPAASNEITVWLNGGPGCSSLGGLLQENGPFLWQPGTYSPHPNPFSWTNLTNMVWIDQPIGTGLSSTAPGASFAVKDEHDVAAQFAGFWKNFIDTFDMHGYDVYLTGESYAGMFVPYVANHFLEQADEEYHNVKGIQINDPAIGPLPIMEHAPSVQYLNKHSSYFNLNDTFTKDVNERAKECGFTDFMEEALTFPPKGPFAFPDSVNVTTVLDKNCSLWKDIATAAIYVNPCFDPYHVSSSCPFPSNPLGFPTLGWGPNNYFNRSDVQDALNIPRPHADFKMCRPGIFGLESSEPSAFDVLPSVIERTANVLIANGEMDFLITSNGTLAVINNMTWQGAQGFEESPFSEKFYVPYNPTIEPALDETLSQSHVPTVPAGYVGGGGWYGKAHTERGLTFVTVELAGHQIPQYVPGAAYRQLEFLLGRIDNLTSVGVFTTAGQCD</sequence>
<dbReference type="PROSITE" id="PS00560">
    <property type="entry name" value="CARBOXYPEPT_SER_HIS"/>
    <property type="match status" value="1"/>
</dbReference>
<evidence type="ECO:0000256" key="1">
    <source>
        <dbReference type="ARBA" id="ARBA00009431"/>
    </source>
</evidence>
<evidence type="ECO:0000313" key="8">
    <source>
        <dbReference type="EMBL" id="KAL2289342.1"/>
    </source>
</evidence>
<keyword evidence="3 6" id="KW-0645">Protease</keyword>
<dbReference type="InterPro" id="IPR001563">
    <property type="entry name" value="Peptidase_S10"/>
</dbReference>
<keyword evidence="4 6" id="KW-0378">Hydrolase</keyword>
<comment type="similarity">
    <text evidence="1 6">Belongs to the peptidase S10 family.</text>
</comment>
<dbReference type="InterPro" id="IPR033124">
    <property type="entry name" value="Ser_caboxypep_his_AS"/>
</dbReference>
<dbReference type="Proteomes" id="UP001600888">
    <property type="component" value="Unassembled WGS sequence"/>
</dbReference>
<keyword evidence="6" id="KW-0732">Signal</keyword>
<dbReference type="InterPro" id="IPR029058">
    <property type="entry name" value="AB_hydrolase_fold"/>
</dbReference>